<dbReference type="GO" id="GO:0016756">
    <property type="term" value="F:glutathione gamma-glutamylcysteinyltransferase activity"/>
    <property type="evidence" value="ECO:0007669"/>
    <property type="project" value="UniProtKB-EC"/>
</dbReference>
<evidence type="ECO:0000256" key="1">
    <source>
        <dbReference type="ARBA" id="ARBA00012468"/>
    </source>
</evidence>
<name>A0AAV4HRY0_9GAST</name>
<dbReference type="Gene3D" id="3.90.70.30">
    <property type="entry name" value="Phytochelatin synthase, N-terminal domain"/>
    <property type="match status" value="1"/>
</dbReference>
<dbReference type="InterPro" id="IPR038765">
    <property type="entry name" value="Papain-like_cys_pep_sf"/>
</dbReference>
<proteinExistence type="predicted"/>
<feature type="domain" description="Peptidase C83" evidence="5">
    <location>
        <begin position="1"/>
        <end position="137"/>
    </location>
</feature>
<evidence type="ECO:0000256" key="3">
    <source>
        <dbReference type="ARBA" id="ARBA00022679"/>
    </source>
</evidence>
<dbReference type="PANTHER" id="PTHR33447:SF2">
    <property type="entry name" value="GLUTATHIONE GAMMA-GLUTAMYLCYSTEINYLTRANSFERASE"/>
    <property type="match status" value="1"/>
</dbReference>
<dbReference type="GO" id="GO:0098849">
    <property type="term" value="P:cellular detoxification of cadmium ion"/>
    <property type="evidence" value="ECO:0007669"/>
    <property type="project" value="TreeGrafter"/>
</dbReference>
<keyword evidence="7" id="KW-1185">Reference proteome</keyword>
<sequence length="207" mass="23118">MLNWCCTSFETAVDIGVTLPQFVCLAKCNGLHPLAVYGSDVASLNLLRDEVKRVTSSDDVVFIVSYSRKTSGQLGDGHFSPIAGYHEGRDLVLMLDIARFKYPPYWMKLETMLESMKPLDSVTGKSRGFVVLSVEKEKVQSPYFEPSSGMYEIMNLKRGRTSPELLDINRNIKVSKSNGYDEKSTVMNGSTGEFREPCCISVAKNFD</sequence>
<dbReference type="PANTHER" id="PTHR33447">
    <property type="entry name" value="GLUTATHIONE GAMMA-GLUTAMYLCYSTEINYLTRANSFERASE"/>
    <property type="match status" value="1"/>
</dbReference>
<dbReference type="Pfam" id="PF05023">
    <property type="entry name" value="Phytochelatin"/>
    <property type="match status" value="1"/>
</dbReference>
<evidence type="ECO:0000256" key="2">
    <source>
        <dbReference type="ARBA" id="ARBA00022539"/>
    </source>
</evidence>
<dbReference type="InterPro" id="IPR007719">
    <property type="entry name" value="PCS_N"/>
</dbReference>
<keyword evidence="4" id="KW-0479">Metal-binding</keyword>
<dbReference type="GO" id="GO:0010273">
    <property type="term" value="P:detoxification of copper ion"/>
    <property type="evidence" value="ECO:0007669"/>
    <property type="project" value="TreeGrafter"/>
</dbReference>
<comment type="caution">
    <text evidence="6">The sequence shown here is derived from an EMBL/GenBank/DDBJ whole genome shotgun (WGS) entry which is preliminary data.</text>
</comment>
<dbReference type="AlphaFoldDB" id="A0AAV4HRY0"/>
<dbReference type="InterPro" id="IPR040409">
    <property type="entry name" value="PCS-like"/>
</dbReference>
<evidence type="ECO:0000313" key="7">
    <source>
        <dbReference type="Proteomes" id="UP000762676"/>
    </source>
</evidence>
<dbReference type="EMBL" id="BMAT01012799">
    <property type="protein sequence ID" value="GFR99330.1"/>
    <property type="molecule type" value="Genomic_DNA"/>
</dbReference>
<dbReference type="GO" id="GO:0046938">
    <property type="term" value="P:phytochelatin biosynthetic process"/>
    <property type="evidence" value="ECO:0007669"/>
    <property type="project" value="InterPro"/>
</dbReference>
<gene>
    <name evidence="6" type="ORF">ElyMa_006371500</name>
</gene>
<accession>A0AAV4HRY0</accession>
<evidence type="ECO:0000256" key="4">
    <source>
        <dbReference type="ARBA" id="ARBA00022723"/>
    </source>
</evidence>
<organism evidence="6 7">
    <name type="scientific">Elysia marginata</name>
    <dbReference type="NCBI Taxonomy" id="1093978"/>
    <lineage>
        <taxon>Eukaryota</taxon>
        <taxon>Metazoa</taxon>
        <taxon>Spiralia</taxon>
        <taxon>Lophotrochozoa</taxon>
        <taxon>Mollusca</taxon>
        <taxon>Gastropoda</taxon>
        <taxon>Heterobranchia</taxon>
        <taxon>Euthyneura</taxon>
        <taxon>Panpulmonata</taxon>
        <taxon>Sacoglossa</taxon>
        <taxon>Placobranchoidea</taxon>
        <taxon>Plakobranchidae</taxon>
        <taxon>Elysia</taxon>
    </lineage>
</organism>
<keyword evidence="2" id="KW-0104">Cadmium</keyword>
<dbReference type="EC" id="2.3.2.15" evidence="1"/>
<dbReference type="Proteomes" id="UP000762676">
    <property type="component" value="Unassembled WGS sequence"/>
</dbReference>
<keyword evidence="3" id="KW-0808">Transferase</keyword>
<reference evidence="6 7" key="1">
    <citation type="journal article" date="2021" name="Elife">
        <title>Chloroplast acquisition without the gene transfer in kleptoplastic sea slugs, Plakobranchus ocellatus.</title>
        <authorList>
            <person name="Maeda T."/>
            <person name="Takahashi S."/>
            <person name="Yoshida T."/>
            <person name="Shimamura S."/>
            <person name="Takaki Y."/>
            <person name="Nagai Y."/>
            <person name="Toyoda A."/>
            <person name="Suzuki Y."/>
            <person name="Arimoto A."/>
            <person name="Ishii H."/>
            <person name="Satoh N."/>
            <person name="Nishiyama T."/>
            <person name="Hasebe M."/>
            <person name="Maruyama T."/>
            <person name="Minagawa J."/>
            <person name="Obokata J."/>
            <person name="Shigenobu S."/>
        </authorList>
    </citation>
    <scope>NUCLEOTIDE SEQUENCE [LARGE SCALE GENOMIC DNA]</scope>
</reference>
<evidence type="ECO:0000259" key="5">
    <source>
        <dbReference type="PROSITE" id="PS51443"/>
    </source>
</evidence>
<evidence type="ECO:0000313" key="6">
    <source>
        <dbReference type="EMBL" id="GFR99330.1"/>
    </source>
</evidence>
<dbReference type="SUPFAM" id="SSF54001">
    <property type="entry name" value="Cysteine proteinases"/>
    <property type="match status" value="1"/>
</dbReference>
<dbReference type="GO" id="GO:0046872">
    <property type="term" value="F:metal ion binding"/>
    <property type="evidence" value="ECO:0007669"/>
    <property type="project" value="UniProtKB-KW"/>
</dbReference>
<dbReference type="PROSITE" id="PS51443">
    <property type="entry name" value="PCS"/>
    <property type="match status" value="1"/>
</dbReference>
<dbReference type="InterPro" id="IPR038156">
    <property type="entry name" value="PCS_N_sf"/>
</dbReference>
<protein>
    <recommendedName>
        <fullName evidence="1">glutathione gamma-glutamylcysteinyltransferase</fullName>
        <ecNumber evidence="1">2.3.2.15</ecNumber>
    </recommendedName>
</protein>